<feature type="non-terminal residue" evidence="1">
    <location>
        <position position="77"/>
    </location>
</feature>
<evidence type="ECO:0000313" key="1">
    <source>
        <dbReference type="EMBL" id="CAF1136066.1"/>
    </source>
</evidence>
<reference evidence="1" key="1">
    <citation type="submission" date="2021-02" db="EMBL/GenBank/DDBJ databases">
        <authorList>
            <person name="Nowell W R."/>
        </authorList>
    </citation>
    <scope>NUCLEOTIDE SEQUENCE</scope>
</reference>
<gene>
    <name evidence="1" type="ORF">XAT740_LOCUS20160</name>
</gene>
<evidence type="ECO:0000313" key="2">
    <source>
        <dbReference type="Proteomes" id="UP000663828"/>
    </source>
</evidence>
<name>A0A814RQI6_ADIRI</name>
<dbReference type="AlphaFoldDB" id="A0A814RQI6"/>
<comment type="caution">
    <text evidence="1">The sequence shown here is derived from an EMBL/GenBank/DDBJ whole genome shotgun (WGS) entry which is preliminary data.</text>
</comment>
<sequence>MCSNYCRHDTRQHHHYRLFHFFLVTNYTTYQDPTTNQTFYAQIAALTVLGTIDNQPPSGTARHVFYGGIPTQSTDYL</sequence>
<protein>
    <submittedName>
        <fullName evidence="1">Uncharacterized protein</fullName>
    </submittedName>
</protein>
<organism evidence="1 2">
    <name type="scientific">Adineta ricciae</name>
    <name type="common">Rotifer</name>
    <dbReference type="NCBI Taxonomy" id="249248"/>
    <lineage>
        <taxon>Eukaryota</taxon>
        <taxon>Metazoa</taxon>
        <taxon>Spiralia</taxon>
        <taxon>Gnathifera</taxon>
        <taxon>Rotifera</taxon>
        <taxon>Eurotatoria</taxon>
        <taxon>Bdelloidea</taxon>
        <taxon>Adinetida</taxon>
        <taxon>Adinetidae</taxon>
        <taxon>Adineta</taxon>
    </lineage>
</organism>
<proteinExistence type="predicted"/>
<keyword evidence="2" id="KW-1185">Reference proteome</keyword>
<accession>A0A814RQI6</accession>
<dbReference type="Proteomes" id="UP000663828">
    <property type="component" value="Unassembled WGS sequence"/>
</dbReference>
<dbReference type="EMBL" id="CAJNOR010001399">
    <property type="protein sequence ID" value="CAF1136066.1"/>
    <property type="molecule type" value="Genomic_DNA"/>
</dbReference>